<dbReference type="NCBIfam" id="TIGR00088">
    <property type="entry name" value="trmD"/>
    <property type="match status" value="1"/>
</dbReference>
<keyword evidence="9 15" id="KW-0808">Transferase</keyword>
<keyword evidence="11 15" id="KW-0819">tRNA processing</keyword>
<sequence length="213" mass="24475">MRFHIITIFPETFNSYLRESILGRAIKNKIISIKFYNPMNFCKPKKRVDDRPYGGGPGMVLRPELFLKAFSKIKIKNKKKTKLIFFSTSGKKFTTEYAKQSAKKYTDIVMISGRYEGIDARVQKILKAEEISIGDYVLTGGELSAMVLIDSISRQIPGVLGKYESLEEERVSTSVVYTRPEILEHKGKKYKVPKVLLSGNHKLIENWKNKMKK</sequence>
<evidence type="ECO:0000256" key="2">
    <source>
        <dbReference type="ARBA" id="ARBA00004496"/>
    </source>
</evidence>
<evidence type="ECO:0000256" key="17">
    <source>
        <dbReference type="RuleBase" id="RU003464"/>
    </source>
</evidence>
<comment type="subunit">
    <text evidence="4 15 17">Homodimer.</text>
</comment>
<dbReference type="Gene3D" id="1.10.1270.20">
    <property type="entry name" value="tRNA(m1g37)methyltransferase, domain 2"/>
    <property type="match status" value="1"/>
</dbReference>
<keyword evidence="10 15" id="KW-0949">S-adenosyl-L-methionine</keyword>
<evidence type="ECO:0000256" key="10">
    <source>
        <dbReference type="ARBA" id="ARBA00022691"/>
    </source>
</evidence>
<dbReference type="InterPro" id="IPR016009">
    <property type="entry name" value="tRNA_MeTrfase_TRMD/TRM10"/>
</dbReference>
<evidence type="ECO:0000256" key="14">
    <source>
        <dbReference type="ARBA" id="ARBA00047783"/>
    </source>
</evidence>
<dbReference type="SUPFAM" id="SSF75217">
    <property type="entry name" value="alpha/beta knot"/>
    <property type="match status" value="1"/>
</dbReference>
<evidence type="ECO:0000256" key="7">
    <source>
        <dbReference type="ARBA" id="ARBA00022490"/>
    </source>
</evidence>
<evidence type="ECO:0000256" key="16">
    <source>
        <dbReference type="PIRSR" id="PIRSR000386-1"/>
    </source>
</evidence>
<evidence type="ECO:0000256" key="12">
    <source>
        <dbReference type="ARBA" id="ARBA00029736"/>
    </source>
</evidence>
<comment type="function">
    <text evidence="1 15 17">Specifically methylates guanosine-37 in various tRNAs.</text>
</comment>
<name>A0A1F6X0B2_9BACT</name>
<protein>
    <recommendedName>
        <fullName evidence="6 15">tRNA (guanine-N(1)-)-methyltransferase</fullName>
        <ecNumber evidence="5 15">2.1.1.228</ecNumber>
    </recommendedName>
    <alternativeName>
        <fullName evidence="12 15">M1G-methyltransferase</fullName>
    </alternativeName>
    <alternativeName>
        <fullName evidence="13 15">tRNA [GM37] methyltransferase</fullName>
    </alternativeName>
</protein>
<evidence type="ECO:0000256" key="3">
    <source>
        <dbReference type="ARBA" id="ARBA00007630"/>
    </source>
</evidence>
<organism evidence="19 20">
    <name type="scientific">Candidatus Nomurabacteria bacterium RIFCSPLOWO2_01_FULL_36_16</name>
    <dbReference type="NCBI Taxonomy" id="1801767"/>
    <lineage>
        <taxon>Bacteria</taxon>
        <taxon>Candidatus Nomuraibacteriota</taxon>
    </lineage>
</organism>
<comment type="subcellular location">
    <subcellularLocation>
        <location evidence="2 15 17">Cytoplasm</location>
    </subcellularLocation>
</comment>
<feature type="domain" description="tRNA methyltransferase TRMD/TRM10-type" evidence="18">
    <location>
        <begin position="1"/>
        <end position="212"/>
    </location>
</feature>
<comment type="catalytic activity">
    <reaction evidence="14 15 17">
        <text>guanosine(37) in tRNA + S-adenosyl-L-methionine = N(1)-methylguanosine(37) in tRNA + S-adenosyl-L-homocysteine + H(+)</text>
        <dbReference type="Rhea" id="RHEA:36899"/>
        <dbReference type="Rhea" id="RHEA-COMP:10145"/>
        <dbReference type="Rhea" id="RHEA-COMP:10147"/>
        <dbReference type="ChEBI" id="CHEBI:15378"/>
        <dbReference type="ChEBI" id="CHEBI:57856"/>
        <dbReference type="ChEBI" id="CHEBI:59789"/>
        <dbReference type="ChEBI" id="CHEBI:73542"/>
        <dbReference type="ChEBI" id="CHEBI:74269"/>
        <dbReference type="EC" id="2.1.1.228"/>
    </reaction>
</comment>
<dbReference type="PIRSF" id="PIRSF000386">
    <property type="entry name" value="tRNA_mtase"/>
    <property type="match status" value="1"/>
</dbReference>
<dbReference type="InterPro" id="IPR023148">
    <property type="entry name" value="tRNA_m1G_MeTrfase_C_sf"/>
</dbReference>
<keyword evidence="7 15" id="KW-0963">Cytoplasm</keyword>
<dbReference type="AlphaFoldDB" id="A0A1F6X0B2"/>
<dbReference type="EMBL" id="MFUR01000001">
    <property type="protein sequence ID" value="OGI87587.1"/>
    <property type="molecule type" value="Genomic_DNA"/>
</dbReference>
<dbReference type="InterPro" id="IPR029028">
    <property type="entry name" value="Alpha/beta_knot_MTases"/>
</dbReference>
<comment type="caution">
    <text evidence="19">The sequence shown here is derived from an EMBL/GenBank/DDBJ whole genome shotgun (WGS) entry which is preliminary data.</text>
</comment>
<dbReference type="GO" id="GO:0052906">
    <property type="term" value="F:tRNA (guanine(37)-N1)-methyltransferase activity"/>
    <property type="evidence" value="ECO:0007669"/>
    <property type="project" value="UniProtKB-UniRule"/>
</dbReference>
<dbReference type="InterPro" id="IPR029026">
    <property type="entry name" value="tRNA_m1G_MTases_N"/>
</dbReference>
<dbReference type="PANTHER" id="PTHR46417:SF1">
    <property type="entry name" value="TRNA (GUANINE-N(1)-)-METHYLTRANSFERASE"/>
    <property type="match status" value="1"/>
</dbReference>
<evidence type="ECO:0000256" key="11">
    <source>
        <dbReference type="ARBA" id="ARBA00022694"/>
    </source>
</evidence>
<evidence type="ECO:0000256" key="6">
    <source>
        <dbReference type="ARBA" id="ARBA00014679"/>
    </source>
</evidence>
<evidence type="ECO:0000256" key="5">
    <source>
        <dbReference type="ARBA" id="ARBA00012807"/>
    </source>
</evidence>
<proteinExistence type="inferred from homology"/>
<keyword evidence="8 15" id="KW-0489">Methyltransferase</keyword>
<dbReference type="InterPro" id="IPR002649">
    <property type="entry name" value="tRNA_m1G_MeTrfase_TrmD"/>
</dbReference>
<evidence type="ECO:0000259" key="18">
    <source>
        <dbReference type="Pfam" id="PF01746"/>
    </source>
</evidence>
<dbReference type="HAMAP" id="MF_00605">
    <property type="entry name" value="TrmD"/>
    <property type="match status" value="1"/>
</dbReference>
<dbReference type="Gene3D" id="3.40.1280.10">
    <property type="match status" value="1"/>
</dbReference>
<evidence type="ECO:0000313" key="20">
    <source>
        <dbReference type="Proteomes" id="UP000177001"/>
    </source>
</evidence>
<accession>A0A1F6X0B2</accession>
<dbReference type="PANTHER" id="PTHR46417">
    <property type="entry name" value="TRNA (GUANINE-N(1)-)-METHYLTRANSFERASE"/>
    <property type="match status" value="1"/>
</dbReference>
<feature type="binding site" evidence="15 16">
    <location>
        <position position="113"/>
    </location>
    <ligand>
        <name>S-adenosyl-L-methionine</name>
        <dbReference type="ChEBI" id="CHEBI:59789"/>
    </ligand>
</feature>
<dbReference type="Proteomes" id="UP000177001">
    <property type="component" value="Unassembled WGS sequence"/>
</dbReference>
<dbReference type="NCBIfam" id="NF000648">
    <property type="entry name" value="PRK00026.1"/>
    <property type="match status" value="1"/>
</dbReference>
<dbReference type="GO" id="GO:0005829">
    <property type="term" value="C:cytosol"/>
    <property type="evidence" value="ECO:0007669"/>
    <property type="project" value="TreeGrafter"/>
</dbReference>
<evidence type="ECO:0000313" key="19">
    <source>
        <dbReference type="EMBL" id="OGI87587.1"/>
    </source>
</evidence>
<evidence type="ECO:0000256" key="4">
    <source>
        <dbReference type="ARBA" id="ARBA00011738"/>
    </source>
</evidence>
<comment type="similarity">
    <text evidence="3 15 17">Belongs to the RNA methyltransferase TrmD family.</text>
</comment>
<gene>
    <name evidence="15" type="primary">trmD</name>
    <name evidence="19" type="ORF">A3A91_01595</name>
</gene>
<evidence type="ECO:0000256" key="9">
    <source>
        <dbReference type="ARBA" id="ARBA00022679"/>
    </source>
</evidence>
<evidence type="ECO:0000256" key="1">
    <source>
        <dbReference type="ARBA" id="ARBA00002634"/>
    </source>
</evidence>
<reference evidence="19 20" key="1">
    <citation type="journal article" date="2016" name="Nat. Commun.">
        <title>Thousands of microbial genomes shed light on interconnected biogeochemical processes in an aquifer system.</title>
        <authorList>
            <person name="Anantharaman K."/>
            <person name="Brown C.T."/>
            <person name="Hug L.A."/>
            <person name="Sharon I."/>
            <person name="Castelle C.J."/>
            <person name="Probst A.J."/>
            <person name="Thomas B.C."/>
            <person name="Singh A."/>
            <person name="Wilkins M.J."/>
            <person name="Karaoz U."/>
            <person name="Brodie E.L."/>
            <person name="Williams K.H."/>
            <person name="Hubbard S.S."/>
            <person name="Banfield J.F."/>
        </authorList>
    </citation>
    <scope>NUCLEOTIDE SEQUENCE [LARGE SCALE GENOMIC DNA]</scope>
</reference>
<dbReference type="Pfam" id="PF01746">
    <property type="entry name" value="tRNA_m1G_MT"/>
    <property type="match status" value="1"/>
</dbReference>
<feature type="binding site" evidence="15 16">
    <location>
        <begin position="133"/>
        <end position="138"/>
    </location>
    <ligand>
        <name>S-adenosyl-L-methionine</name>
        <dbReference type="ChEBI" id="CHEBI:59789"/>
    </ligand>
</feature>
<evidence type="ECO:0000256" key="15">
    <source>
        <dbReference type="HAMAP-Rule" id="MF_00605"/>
    </source>
</evidence>
<evidence type="ECO:0000256" key="8">
    <source>
        <dbReference type="ARBA" id="ARBA00022603"/>
    </source>
</evidence>
<dbReference type="EC" id="2.1.1.228" evidence="5 15"/>
<dbReference type="GO" id="GO:0002939">
    <property type="term" value="P:tRNA N1-guanine methylation"/>
    <property type="evidence" value="ECO:0007669"/>
    <property type="project" value="TreeGrafter"/>
</dbReference>
<evidence type="ECO:0000256" key="13">
    <source>
        <dbReference type="ARBA" id="ARBA00033392"/>
    </source>
</evidence>